<protein>
    <submittedName>
        <fullName evidence="1">Uncharacterized protein</fullName>
    </submittedName>
</protein>
<dbReference type="OrthoDB" id="6769155at2759"/>
<reference evidence="1" key="1">
    <citation type="submission" date="2022-01" db="EMBL/GenBank/DDBJ databases">
        <authorList>
            <person name="King R."/>
        </authorList>
    </citation>
    <scope>NUCLEOTIDE SEQUENCE</scope>
</reference>
<evidence type="ECO:0000313" key="1">
    <source>
        <dbReference type="EMBL" id="CAG9840255.1"/>
    </source>
</evidence>
<dbReference type="EMBL" id="OU898284">
    <property type="protein sequence ID" value="CAG9840255.1"/>
    <property type="molecule type" value="Genomic_DNA"/>
</dbReference>
<evidence type="ECO:0000313" key="2">
    <source>
        <dbReference type="Proteomes" id="UP001153709"/>
    </source>
</evidence>
<proteinExistence type="predicted"/>
<dbReference type="AlphaFoldDB" id="A0A9N9TF18"/>
<dbReference type="Proteomes" id="UP001153709">
    <property type="component" value="Chromosome 9"/>
</dbReference>
<organism evidence="1 2">
    <name type="scientific">Diabrotica balteata</name>
    <name type="common">Banded cucumber beetle</name>
    <dbReference type="NCBI Taxonomy" id="107213"/>
    <lineage>
        <taxon>Eukaryota</taxon>
        <taxon>Metazoa</taxon>
        <taxon>Ecdysozoa</taxon>
        <taxon>Arthropoda</taxon>
        <taxon>Hexapoda</taxon>
        <taxon>Insecta</taxon>
        <taxon>Pterygota</taxon>
        <taxon>Neoptera</taxon>
        <taxon>Endopterygota</taxon>
        <taxon>Coleoptera</taxon>
        <taxon>Polyphaga</taxon>
        <taxon>Cucujiformia</taxon>
        <taxon>Chrysomeloidea</taxon>
        <taxon>Chrysomelidae</taxon>
        <taxon>Galerucinae</taxon>
        <taxon>Diabroticina</taxon>
        <taxon>Diabroticites</taxon>
        <taxon>Diabrotica</taxon>
    </lineage>
</organism>
<accession>A0A9N9TF18</accession>
<keyword evidence="2" id="KW-1185">Reference proteome</keyword>
<gene>
    <name evidence="1" type="ORF">DIABBA_LOCUS12913</name>
</gene>
<sequence>MRATQKNKSVFGKMRAAFGKMRDVFKTNIPIHLKRKAFNQCALPVLTYEAETLTLTKTSAEKLRRIQRKMERSMLGISLRNRIRNEEVYRRTGVETLLNILQGKNGDGQDMLQE</sequence>
<name>A0A9N9TF18_DIABA</name>